<keyword evidence="4 10" id="KW-0479">Metal-binding</keyword>
<keyword evidence="10" id="KW-1003">Cell membrane</keyword>
<dbReference type="Pfam" id="PF03100">
    <property type="entry name" value="CcmE"/>
    <property type="match status" value="1"/>
</dbReference>
<dbReference type="EMBL" id="FMVT01000006">
    <property type="protein sequence ID" value="SCY60223.1"/>
    <property type="molecule type" value="Genomic_DNA"/>
</dbReference>
<feature type="topological domain" description="Cytoplasmic" evidence="10">
    <location>
        <begin position="1"/>
        <end position="12"/>
    </location>
</feature>
<dbReference type="AlphaFoldDB" id="A0A1G5H8W6"/>
<dbReference type="InterPro" id="IPR004329">
    <property type="entry name" value="CcmE"/>
</dbReference>
<feature type="binding site" description="covalent" evidence="10 11">
    <location>
        <position position="128"/>
    </location>
    <ligand>
        <name>heme</name>
        <dbReference type="ChEBI" id="CHEBI:30413"/>
    </ligand>
</feature>
<feature type="topological domain" description="Extracellular" evidence="10">
    <location>
        <begin position="34"/>
        <end position="152"/>
    </location>
</feature>
<keyword evidence="8 10" id="KW-0408">Iron</keyword>
<comment type="function">
    <text evidence="10">Heme chaperone required for the biogenesis of c-type cytochromes. Transiently binds heme delivered by CcmC and transfers the heme to apo-cytochromes in a process facilitated by CcmF and CcmH.</text>
</comment>
<evidence type="ECO:0000256" key="5">
    <source>
        <dbReference type="ARBA" id="ARBA00022748"/>
    </source>
</evidence>
<evidence type="ECO:0000256" key="1">
    <source>
        <dbReference type="ARBA" id="ARBA00004370"/>
    </source>
</evidence>
<comment type="similarity">
    <text evidence="10">Belongs to the CcmE/CycJ family.</text>
</comment>
<accession>A0A1G5H8W6</accession>
<reference evidence="12 13" key="1">
    <citation type="submission" date="2016-10" db="EMBL/GenBank/DDBJ databases">
        <authorList>
            <person name="de Groot N.N."/>
        </authorList>
    </citation>
    <scope>NUCLEOTIDE SEQUENCE [LARGE SCALE GENOMIC DNA]</scope>
    <source>
        <strain evidence="12 13">CGMCC 1.8925</strain>
    </source>
</reference>
<evidence type="ECO:0000256" key="3">
    <source>
        <dbReference type="ARBA" id="ARBA00022692"/>
    </source>
</evidence>
<sequence length="152" mass="16565">MAGMKSLKKQRRIQVIAAASVALVLAVGLIGYGFSDGINLYRSPTQVSENAPDPEEFFQLGGLVVEGSIVNGEGVAFDFAITDGDVVIPVSYVGRDPRPDLFSEGQGTIAKGWYREGRFEAREILAKHDETYMPREVVETLKATGHYQDPNS</sequence>
<dbReference type="HAMAP" id="MF_01959">
    <property type="entry name" value="CcmE"/>
    <property type="match status" value="1"/>
</dbReference>
<dbReference type="GO" id="GO:0017004">
    <property type="term" value="P:cytochrome complex assembly"/>
    <property type="evidence" value="ECO:0007669"/>
    <property type="project" value="UniProtKB-KW"/>
</dbReference>
<dbReference type="InterPro" id="IPR012340">
    <property type="entry name" value="NA-bd_OB-fold"/>
</dbReference>
<keyword evidence="13" id="KW-1185">Reference proteome</keyword>
<evidence type="ECO:0000256" key="10">
    <source>
        <dbReference type="HAMAP-Rule" id="MF_01959"/>
    </source>
</evidence>
<dbReference type="InterPro" id="IPR036127">
    <property type="entry name" value="CcmE-like_sf"/>
</dbReference>
<keyword evidence="9 10" id="KW-0472">Membrane</keyword>
<evidence type="ECO:0000256" key="9">
    <source>
        <dbReference type="ARBA" id="ARBA00023136"/>
    </source>
</evidence>
<dbReference type="Gene3D" id="2.40.50.140">
    <property type="entry name" value="Nucleic acid-binding proteins"/>
    <property type="match status" value="1"/>
</dbReference>
<evidence type="ECO:0000256" key="7">
    <source>
        <dbReference type="ARBA" id="ARBA00022989"/>
    </source>
</evidence>
<evidence type="ECO:0000256" key="8">
    <source>
        <dbReference type="ARBA" id="ARBA00023004"/>
    </source>
</evidence>
<keyword evidence="2 10" id="KW-0349">Heme</keyword>
<dbReference type="GO" id="GO:0046872">
    <property type="term" value="F:metal ion binding"/>
    <property type="evidence" value="ECO:0007669"/>
    <property type="project" value="UniProtKB-KW"/>
</dbReference>
<dbReference type="Proteomes" id="UP000199502">
    <property type="component" value="Unassembled WGS sequence"/>
</dbReference>
<name>A0A1G5H8W6_9RHOB</name>
<keyword evidence="6 10" id="KW-0735">Signal-anchor</keyword>
<dbReference type="NCBIfam" id="NF009731">
    <property type="entry name" value="PRK13254.1-5"/>
    <property type="match status" value="1"/>
</dbReference>
<keyword evidence="7 10" id="KW-1133">Transmembrane helix</keyword>
<evidence type="ECO:0000313" key="12">
    <source>
        <dbReference type="EMBL" id="SCY60223.1"/>
    </source>
</evidence>
<protein>
    <recommendedName>
        <fullName evidence="10">Cytochrome c-type biogenesis protein CcmE</fullName>
    </recommendedName>
    <alternativeName>
        <fullName evidence="10">Cytochrome c maturation protein E</fullName>
    </alternativeName>
    <alternativeName>
        <fullName evidence="10">Heme chaperone CcmE</fullName>
    </alternativeName>
</protein>
<evidence type="ECO:0000313" key="13">
    <source>
        <dbReference type="Proteomes" id="UP000199502"/>
    </source>
</evidence>
<dbReference type="GO" id="GO:0020037">
    <property type="term" value="F:heme binding"/>
    <property type="evidence" value="ECO:0007669"/>
    <property type="project" value="InterPro"/>
</dbReference>
<feature type="binding site" description="axial binding residue" evidence="10 11">
    <location>
        <position position="132"/>
    </location>
    <ligand>
        <name>heme</name>
        <dbReference type="ChEBI" id="CHEBI:30413"/>
    </ligand>
    <ligandPart>
        <name>Fe</name>
        <dbReference type="ChEBI" id="CHEBI:18248"/>
    </ligandPart>
</feature>
<evidence type="ECO:0000256" key="2">
    <source>
        <dbReference type="ARBA" id="ARBA00022617"/>
    </source>
</evidence>
<dbReference type="PANTHER" id="PTHR34128">
    <property type="entry name" value="CYTOCHROME C-TYPE BIOGENESIS PROTEIN CCME HOMOLOG, MITOCHONDRIAL"/>
    <property type="match status" value="1"/>
</dbReference>
<comment type="subcellular location">
    <subcellularLocation>
        <location evidence="10">Cell membrane</location>
        <topology evidence="10">Single-pass type II membrane protein</topology>
    </subcellularLocation>
    <subcellularLocation>
        <location evidence="1">Membrane</location>
    </subcellularLocation>
</comment>
<keyword evidence="3 10" id="KW-0812">Transmembrane</keyword>
<dbReference type="GO" id="GO:0005886">
    <property type="term" value="C:plasma membrane"/>
    <property type="evidence" value="ECO:0007669"/>
    <property type="project" value="UniProtKB-SubCell"/>
</dbReference>
<dbReference type="SUPFAM" id="SSF82093">
    <property type="entry name" value="Heme chaperone CcmE"/>
    <property type="match status" value="1"/>
</dbReference>
<organism evidence="12 13">
    <name type="scientific">Paracoccus tibetensis</name>
    <dbReference type="NCBI Taxonomy" id="336292"/>
    <lineage>
        <taxon>Bacteria</taxon>
        <taxon>Pseudomonadati</taxon>
        <taxon>Pseudomonadota</taxon>
        <taxon>Alphaproteobacteria</taxon>
        <taxon>Rhodobacterales</taxon>
        <taxon>Paracoccaceae</taxon>
        <taxon>Paracoccus</taxon>
    </lineage>
</organism>
<dbReference type="GO" id="GO:0017003">
    <property type="term" value="P:protein-heme linkage"/>
    <property type="evidence" value="ECO:0007669"/>
    <property type="project" value="UniProtKB-UniRule"/>
</dbReference>
<evidence type="ECO:0000256" key="6">
    <source>
        <dbReference type="ARBA" id="ARBA00022968"/>
    </source>
</evidence>
<gene>
    <name evidence="10" type="primary">ccmE</name>
    <name evidence="10" type="synonym">cycJ</name>
    <name evidence="12" type="ORF">SAMN05660710_02051</name>
</gene>
<evidence type="ECO:0000256" key="4">
    <source>
        <dbReference type="ARBA" id="ARBA00022723"/>
    </source>
</evidence>
<proteinExistence type="inferred from homology"/>
<dbReference type="PANTHER" id="PTHR34128:SF2">
    <property type="entry name" value="CYTOCHROME C-TYPE BIOGENESIS PROTEIN CCME HOMOLOG, MITOCHONDRIAL"/>
    <property type="match status" value="1"/>
</dbReference>
<dbReference type="STRING" id="336292.SAMN05660710_02051"/>
<evidence type="ECO:0000256" key="11">
    <source>
        <dbReference type="PIRSR" id="PIRSR604329-50"/>
    </source>
</evidence>
<keyword evidence="5 10" id="KW-0201">Cytochrome c-type biogenesis</keyword>